<gene>
    <name evidence="3" type="ORF">V6N11_074404</name>
</gene>
<feature type="region of interest" description="Disordered" evidence="1">
    <location>
        <begin position="32"/>
        <end position="51"/>
    </location>
</feature>
<comment type="caution">
    <text evidence="3">The sequence shown here is derived from an EMBL/GenBank/DDBJ whole genome shotgun (WGS) entry which is preliminary data.</text>
</comment>
<evidence type="ECO:0000313" key="4">
    <source>
        <dbReference type="Proteomes" id="UP001396334"/>
    </source>
</evidence>
<evidence type="ECO:0000313" key="3">
    <source>
        <dbReference type="EMBL" id="KAK9007482.1"/>
    </source>
</evidence>
<feature type="compositionally biased region" description="Low complexity" evidence="1">
    <location>
        <begin position="667"/>
        <end position="682"/>
    </location>
</feature>
<dbReference type="InterPro" id="IPR002156">
    <property type="entry name" value="RNaseH_domain"/>
</dbReference>
<dbReference type="PANTHER" id="PTHR34427:SF5">
    <property type="entry name" value="DUF4283 DOMAIN-CONTAINING PROTEIN"/>
    <property type="match status" value="1"/>
</dbReference>
<feature type="compositionally biased region" description="Polar residues" evidence="1">
    <location>
        <begin position="42"/>
        <end position="51"/>
    </location>
</feature>
<dbReference type="Pfam" id="PF13456">
    <property type="entry name" value="RVT_3"/>
    <property type="match status" value="1"/>
</dbReference>
<feature type="region of interest" description="Disordered" evidence="1">
    <location>
        <begin position="253"/>
        <end position="289"/>
    </location>
</feature>
<evidence type="ECO:0000256" key="1">
    <source>
        <dbReference type="SAM" id="MobiDB-lite"/>
    </source>
</evidence>
<feature type="region of interest" description="Disordered" evidence="1">
    <location>
        <begin position="632"/>
        <end position="698"/>
    </location>
</feature>
<feature type="compositionally biased region" description="Basic and acidic residues" evidence="1">
    <location>
        <begin position="32"/>
        <end position="41"/>
    </location>
</feature>
<dbReference type="InterPro" id="IPR012337">
    <property type="entry name" value="RNaseH-like_sf"/>
</dbReference>
<dbReference type="InterPro" id="IPR044730">
    <property type="entry name" value="RNase_H-like_dom_plant"/>
</dbReference>
<dbReference type="Proteomes" id="UP001396334">
    <property type="component" value="Unassembled WGS sequence"/>
</dbReference>
<reference evidence="3 4" key="1">
    <citation type="journal article" date="2024" name="G3 (Bethesda)">
        <title>Genome assembly of Hibiscus sabdariffa L. provides insights into metabolisms of medicinal natural products.</title>
        <authorList>
            <person name="Kim T."/>
        </authorList>
    </citation>
    <scope>NUCLEOTIDE SEQUENCE [LARGE SCALE GENOMIC DNA]</scope>
    <source>
        <strain evidence="3">TK-2024</strain>
        <tissue evidence="3">Old leaves</tissue>
    </source>
</reference>
<feature type="domain" description="RNase H type-1" evidence="2">
    <location>
        <begin position="532"/>
        <end position="610"/>
    </location>
</feature>
<evidence type="ECO:0000259" key="2">
    <source>
        <dbReference type="Pfam" id="PF13456"/>
    </source>
</evidence>
<dbReference type="PANTHER" id="PTHR34427">
    <property type="entry name" value="DUF4283 DOMAIN PROTEIN"/>
    <property type="match status" value="1"/>
</dbReference>
<dbReference type="CDD" id="cd06222">
    <property type="entry name" value="RNase_H_like"/>
    <property type="match status" value="1"/>
</dbReference>
<accession>A0ABR2R3G1</accession>
<dbReference type="InterPro" id="IPR036397">
    <property type="entry name" value="RNaseH_sf"/>
</dbReference>
<sequence length="896" mass="100899">MEDALPAQERLDGFLIYSYRVRVHLARFDPGRDHGKRRESSRFQNTESENGLTTEKMRGLKSVVGVIDPAKSEILNNCLVGWCNKFQRGGKLAKELHKAGIKDVSIMRLQGSAFLLVFQNHERVVSFKKDYELALKKWFSNIQVWSEEILVCNCRAWISCQGIPIHVWSEETFENIAALWGDLISIDEKTLKPCSFQKAKFQILTNFSDCINETVELKVASKVYKIRVKEFEPSFTPNSVWCEDVDDSEHIESDDFNGNQKLNEDLEGQEEGSSSSKMNLEGEKLERSEGGGKILKGDVEIQLASDGCSAGLERVAIFRKGIDEIITTKVVKVGGEQQIDTLEPLGEGSDFGLRSIEENEGSECPLSVNPDCFEGLGNAQAVEDIRMMGLEPLEFESENVSITVLDDVVPTMQVRECDDALVEGIAVDMLKKMKCIYDYDDEVTTKLRRNLESNILKRKKDNYGKNKNKAGKEKLSTSNLDSDFSKHKEFLYKETRAALEVGKKVGIRIIGNEEDDGKCLEARGADFTKLIAIKTALQVFTEVIWEGNECLVIESDSKVVLHWFSEPTNRPWRWWEVLMAIDSLVRKIGKAMFSHVSRQCNSMADAMAKEGLYRQNLFKAWWPNGYRNQEYNFEQGEPSGNKGGEISKKQVESNNPENAEQRRENASSELKSLDMSNSSSVSSRRRSPEKGSENINSLGDDSLIALSLGNEEIKDGCTPGMEPNRHLGENAMKGCEHGLQAKNINDKILPAERTIIEQKECAADVVEKEERWVDVAKKRLNDEVDRGVEVELGENMGPVSGIQDNVSDRALDDLRCMGFQLRESNSEYTEPSNSNGKSSWELAVEKLNEKIDNQGLPQNRQSFVKVMVIYSWDVSKHGGSGGYFYGLVPSVLCCRW</sequence>
<feature type="compositionally biased region" description="Basic and acidic residues" evidence="1">
    <location>
        <begin position="280"/>
        <end position="289"/>
    </location>
</feature>
<dbReference type="EMBL" id="JBBPBN010000026">
    <property type="protein sequence ID" value="KAK9007482.1"/>
    <property type="molecule type" value="Genomic_DNA"/>
</dbReference>
<organism evidence="3 4">
    <name type="scientific">Hibiscus sabdariffa</name>
    <name type="common">roselle</name>
    <dbReference type="NCBI Taxonomy" id="183260"/>
    <lineage>
        <taxon>Eukaryota</taxon>
        <taxon>Viridiplantae</taxon>
        <taxon>Streptophyta</taxon>
        <taxon>Embryophyta</taxon>
        <taxon>Tracheophyta</taxon>
        <taxon>Spermatophyta</taxon>
        <taxon>Magnoliopsida</taxon>
        <taxon>eudicotyledons</taxon>
        <taxon>Gunneridae</taxon>
        <taxon>Pentapetalae</taxon>
        <taxon>rosids</taxon>
        <taxon>malvids</taxon>
        <taxon>Malvales</taxon>
        <taxon>Malvaceae</taxon>
        <taxon>Malvoideae</taxon>
        <taxon>Hibiscus</taxon>
    </lineage>
</organism>
<dbReference type="Gene3D" id="3.30.420.10">
    <property type="entry name" value="Ribonuclease H-like superfamily/Ribonuclease H"/>
    <property type="match status" value="1"/>
</dbReference>
<keyword evidence="4" id="KW-1185">Reference proteome</keyword>
<proteinExistence type="predicted"/>
<protein>
    <recommendedName>
        <fullName evidence="2">RNase H type-1 domain-containing protein</fullName>
    </recommendedName>
</protein>
<dbReference type="SUPFAM" id="SSF53098">
    <property type="entry name" value="Ribonuclease H-like"/>
    <property type="match status" value="1"/>
</dbReference>
<name>A0ABR2R3G1_9ROSI</name>